<evidence type="ECO:0000313" key="1">
    <source>
        <dbReference type="EMBL" id="KAJ9650183.1"/>
    </source>
</evidence>
<proteinExistence type="predicted"/>
<accession>A0ACC2ZRI6</accession>
<comment type="caution">
    <text evidence="1">The sequence shown here is derived from an EMBL/GenBank/DDBJ whole genome shotgun (WGS) entry which is preliminary data.</text>
</comment>
<sequence>MNVRIRRNLTAPAAAAVSTLIVLAWLAAPSLSDSADSAQDATASPAGNANPSSPPPPPADPTELNMSDIQWSDGAPIYRQLKERVIAMMLDGILKPGDALPSVRQVAADYQLNPITVSRAYQELADEGLVEKRRGLGMFMTEQAATQLRSSERDRFLNEEWPAVLERIQRLGLSLDELLPQGKAYKTTVALDNASFSIPSGRIVGLIGPNGAGKTTALKAILGLTSVEGDLSVLGRDPRLHRDELMKDICFIADVAVLPRWLKVREAIDFVAGVHPRFDRARCERFLANTKLQPKQRVRELSKGMIVQLHLALVMAIDARVLVLDEPTLGLDILYRKEFYQRLLEDYFDEQKTIIVTTHQVEEIEHILSDVMFIRDGRIVLDAEMDEVGQRYTELLVNADQLETARALKPIDERSLAFGKTVMLFDGVPRTQLSTLGETRSPGLADLPLGTLRWLLKREYWENRGGFLYAPLIAGLISLVMSTVGIAFGLFALNRAARNGALHVDGESVNVNGLDLALLTRNINGKDLADLGNGLDLTLVLSSAWPFLVLAFVVFFYCLGALYDDRRDRSILFWKSLPLSDTQTVLSKVISALIVAPLIAVIAGIITMFGFMLIISVVALMHGGSPMALIWGPASPLTLAAGHLAWIPVYALWALPTAGWLLLCSAWAKSKPFLWAVMLPLFAGVIVSTTKIMPLFGLTTGWFWQNIVGRLLLGGVPGMDLLYRLSAGEGSRRDLDSVVSLMSPASQLKSLAMPELWIGAAVGAVFIFLAIRLRKRAGEI</sequence>
<reference evidence="1" key="1">
    <citation type="submission" date="2022-10" db="EMBL/GenBank/DDBJ databases">
        <title>Culturing micro-colonial fungi from biological soil crusts in the Mojave desert and describing Neophaeococcomyces mojavensis, and introducing the new genera and species Taxawa tesnikishii.</title>
        <authorList>
            <person name="Kurbessoian T."/>
            <person name="Stajich J.E."/>
        </authorList>
    </citation>
    <scope>NUCLEOTIDE SEQUENCE</scope>
    <source>
        <strain evidence="1">JES_112</strain>
    </source>
</reference>
<dbReference type="Proteomes" id="UP001172386">
    <property type="component" value="Unassembled WGS sequence"/>
</dbReference>
<gene>
    <name evidence="1" type="ORF">H2198_010502</name>
</gene>
<dbReference type="EMBL" id="JAPDRQ010000373">
    <property type="protein sequence ID" value="KAJ9650183.1"/>
    <property type="molecule type" value="Genomic_DNA"/>
</dbReference>
<name>A0ACC2ZRI6_9EURO</name>
<keyword evidence="2" id="KW-1185">Reference proteome</keyword>
<protein>
    <submittedName>
        <fullName evidence="1">Uncharacterized protein</fullName>
    </submittedName>
</protein>
<evidence type="ECO:0000313" key="2">
    <source>
        <dbReference type="Proteomes" id="UP001172386"/>
    </source>
</evidence>
<organism evidence="1 2">
    <name type="scientific">Neophaeococcomyces mojaviensis</name>
    <dbReference type="NCBI Taxonomy" id="3383035"/>
    <lineage>
        <taxon>Eukaryota</taxon>
        <taxon>Fungi</taxon>
        <taxon>Dikarya</taxon>
        <taxon>Ascomycota</taxon>
        <taxon>Pezizomycotina</taxon>
        <taxon>Eurotiomycetes</taxon>
        <taxon>Chaetothyriomycetidae</taxon>
        <taxon>Chaetothyriales</taxon>
        <taxon>Chaetothyriales incertae sedis</taxon>
        <taxon>Neophaeococcomyces</taxon>
    </lineage>
</organism>